<dbReference type="Pfam" id="PF00857">
    <property type="entry name" value="Isochorismatase"/>
    <property type="match status" value="1"/>
</dbReference>
<evidence type="ECO:0000256" key="2">
    <source>
        <dbReference type="ARBA" id="ARBA00022801"/>
    </source>
</evidence>
<evidence type="ECO:0000259" key="3">
    <source>
        <dbReference type="Pfam" id="PF00857"/>
    </source>
</evidence>
<organism evidence="4 5">
    <name type="scientific">Cephalotrichum gorgonifer</name>
    <dbReference type="NCBI Taxonomy" id="2041049"/>
    <lineage>
        <taxon>Eukaryota</taxon>
        <taxon>Fungi</taxon>
        <taxon>Dikarya</taxon>
        <taxon>Ascomycota</taxon>
        <taxon>Pezizomycotina</taxon>
        <taxon>Sordariomycetes</taxon>
        <taxon>Hypocreomycetidae</taxon>
        <taxon>Microascales</taxon>
        <taxon>Microascaceae</taxon>
        <taxon>Cephalotrichum</taxon>
    </lineage>
</organism>
<dbReference type="InterPro" id="IPR000868">
    <property type="entry name" value="Isochorismatase-like_dom"/>
</dbReference>
<name>A0AAE8N596_9PEZI</name>
<dbReference type="Proteomes" id="UP001187682">
    <property type="component" value="Unassembled WGS sequence"/>
</dbReference>
<protein>
    <submittedName>
        <fullName evidence="4">Probable cysteine hydrolase family protein</fullName>
    </submittedName>
</protein>
<dbReference type="PANTHER" id="PTHR43540">
    <property type="entry name" value="PEROXYUREIDOACRYLATE/UREIDOACRYLATE AMIDOHYDROLASE-RELATED"/>
    <property type="match status" value="1"/>
</dbReference>
<dbReference type="AlphaFoldDB" id="A0AAE8N596"/>
<sequence length="212" mass="23182">MTLKQRSAASGASIFGNHFAILNLDLMTVLIDAVKDTGAGKAFISNCSRWNDAVHQKDTRPLTIFTNLCFSTGTPELAKDAPFIRLLEGFGSFEAGSPAVEISSCFAVDEKDVVLQKTRWYAGSGNALEQILRAQHIDTVVISGLSLSGVVMSTIFRLFDLDYNIYVISDNVLELPPDQHPEMSKTMLGTLLPKMNVRVISIDEALEALERA</sequence>
<proteinExistence type="inferred from homology"/>
<evidence type="ECO:0000256" key="1">
    <source>
        <dbReference type="ARBA" id="ARBA00006336"/>
    </source>
</evidence>
<evidence type="ECO:0000313" key="5">
    <source>
        <dbReference type="Proteomes" id="UP001187682"/>
    </source>
</evidence>
<comment type="similarity">
    <text evidence="1">Belongs to the isochorismatase family.</text>
</comment>
<reference evidence="4" key="1">
    <citation type="submission" date="2018-03" db="EMBL/GenBank/DDBJ databases">
        <authorList>
            <person name="Guldener U."/>
        </authorList>
    </citation>
    <scope>NUCLEOTIDE SEQUENCE</scope>
</reference>
<evidence type="ECO:0000313" key="4">
    <source>
        <dbReference type="EMBL" id="SPO06530.1"/>
    </source>
</evidence>
<dbReference type="InterPro" id="IPR036380">
    <property type="entry name" value="Isochorismatase-like_sf"/>
</dbReference>
<dbReference type="PANTHER" id="PTHR43540:SF1">
    <property type="entry name" value="ISOCHORISMATASE HYDROLASE"/>
    <property type="match status" value="1"/>
</dbReference>
<dbReference type="EMBL" id="ONZQ02000016">
    <property type="protein sequence ID" value="SPO06530.1"/>
    <property type="molecule type" value="Genomic_DNA"/>
</dbReference>
<comment type="caution">
    <text evidence="4">The sequence shown here is derived from an EMBL/GenBank/DDBJ whole genome shotgun (WGS) entry which is preliminary data.</text>
</comment>
<accession>A0AAE8N596</accession>
<dbReference type="SUPFAM" id="SSF52499">
    <property type="entry name" value="Isochorismatase-like hydrolases"/>
    <property type="match status" value="1"/>
</dbReference>
<dbReference type="Gene3D" id="3.40.50.850">
    <property type="entry name" value="Isochorismatase-like"/>
    <property type="match status" value="1"/>
</dbReference>
<gene>
    <name evidence="4" type="ORF">DNG_09220</name>
</gene>
<keyword evidence="2 4" id="KW-0378">Hydrolase</keyword>
<feature type="domain" description="Isochorismatase-like" evidence="3">
    <location>
        <begin position="20"/>
        <end position="188"/>
    </location>
</feature>
<dbReference type="GO" id="GO:0016787">
    <property type="term" value="F:hydrolase activity"/>
    <property type="evidence" value="ECO:0007669"/>
    <property type="project" value="UniProtKB-KW"/>
</dbReference>
<dbReference type="InterPro" id="IPR050272">
    <property type="entry name" value="Isochorismatase-like_hydrls"/>
</dbReference>
<keyword evidence="5" id="KW-1185">Reference proteome</keyword>